<name>A0ABT3AUV0_9CYAN</name>
<feature type="coiled-coil region" evidence="1">
    <location>
        <begin position="75"/>
        <end position="142"/>
    </location>
</feature>
<protein>
    <recommendedName>
        <fullName evidence="5">CsbD-like domain-containing protein</fullName>
    </recommendedName>
</protein>
<evidence type="ECO:0008006" key="5">
    <source>
        <dbReference type="Google" id="ProtNLM"/>
    </source>
</evidence>
<evidence type="ECO:0000256" key="2">
    <source>
        <dbReference type="SAM" id="MobiDB-lite"/>
    </source>
</evidence>
<evidence type="ECO:0000313" key="3">
    <source>
        <dbReference type="EMBL" id="MCV3212902.1"/>
    </source>
</evidence>
<gene>
    <name evidence="3" type="ORF">OGM63_05055</name>
</gene>
<keyword evidence="4" id="KW-1185">Reference proteome</keyword>
<sequence>MDKVIAWLKNIRPIKILTVLCMGVLLIVTQACGSVTAGEPKAGANSELSVPKGDKILNPYEGGMNNFSDTDPRSKEAKTEVKAKAEALKQNAEQNVNDQTGTLGEKTLRSLENKGENAADLAKNLQQNAQGAKEKIGNTAEDFAKGVQRGLENIKDNAQDAAGDLTINAQRAADDAKTNVQRTLEDAGD</sequence>
<comment type="caution">
    <text evidence="3">The sequence shown here is derived from an EMBL/GenBank/DDBJ whole genome shotgun (WGS) entry which is preliminary data.</text>
</comment>
<feature type="non-terminal residue" evidence="3">
    <location>
        <position position="189"/>
    </location>
</feature>
<dbReference type="Pfam" id="PF20363">
    <property type="entry name" value="DUF6658"/>
    <property type="match status" value="1"/>
</dbReference>
<dbReference type="EMBL" id="JAOWRF010000078">
    <property type="protein sequence ID" value="MCV3212902.1"/>
    <property type="molecule type" value="Genomic_DNA"/>
</dbReference>
<proteinExistence type="predicted"/>
<dbReference type="InterPro" id="IPR046599">
    <property type="entry name" value="DUF6658"/>
</dbReference>
<dbReference type="Proteomes" id="UP001526143">
    <property type="component" value="Unassembled WGS sequence"/>
</dbReference>
<reference evidence="3 4" key="1">
    <citation type="submission" date="2022-10" db="EMBL/GenBank/DDBJ databases">
        <title>Identification of biosynthetic pathway for the production of the potent trypsin inhibitor radiosumin.</title>
        <authorList>
            <person name="Fewer D.P."/>
            <person name="Delbaje E."/>
            <person name="Ouyang X."/>
            <person name="Agostino P.D."/>
            <person name="Wahlsten M."/>
            <person name="Jokela J."/>
            <person name="Permi P."/>
            <person name="Haapaniemi E."/>
            <person name="Koistinen H."/>
        </authorList>
    </citation>
    <scope>NUCLEOTIDE SEQUENCE [LARGE SCALE GENOMIC DNA]</scope>
    <source>
        <strain evidence="3 4">NIES-515</strain>
    </source>
</reference>
<dbReference type="SUPFAM" id="SSF58113">
    <property type="entry name" value="Apolipoprotein A-I"/>
    <property type="match status" value="1"/>
</dbReference>
<evidence type="ECO:0000256" key="1">
    <source>
        <dbReference type="SAM" id="Coils"/>
    </source>
</evidence>
<evidence type="ECO:0000313" key="4">
    <source>
        <dbReference type="Proteomes" id="UP001526143"/>
    </source>
</evidence>
<keyword evidence="1" id="KW-0175">Coiled coil</keyword>
<dbReference type="Gene3D" id="1.20.120.20">
    <property type="entry name" value="Apolipoprotein"/>
    <property type="match status" value="1"/>
</dbReference>
<feature type="region of interest" description="Disordered" evidence="2">
    <location>
        <begin position="38"/>
        <end position="75"/>
    </location>
</feature>
<accession>A0ABT3AUV0</accession>
<dbReference type="RefSeq" id="WP_263744405.1">
    <property type="nucleotide sequence ID" value="NZ_JAOWRF010000078.1"/>
</dbReference>
<dbReference type="PROSITE" id="PS51257">
    <property type="entry name" value="PROKAR_LIPOPROTEIN"/>
    <property type="match status" value="1"/>
</dbReference>
<organism evidence="3 4">
    <name type="scientific">Plectonema radiosum NIES-515</name>
    <dbReference type="NCBI Taxonomy" id="2986073"/>
    <lineage>
        <taxon>Bacteria</taxon>
        <taxon>Bacillati</taxon>
        <taxon>Cyanobacteriota</taxon>
        <taxon>Cyanophyceae</taxon>
        <taxon>Oscillatoriophycideae</taxon>
        <taxon>Oscillatoriales</taxon>
        <taxon>Microcoleaceae</taxon>
        <taxon>Plectonema</taxon>
    </lineage>
</organism>